<proteinExistence type="inferred from homology"/>
<dbReference type="FunFam" id="3.40.50.720:FF:000084">
    <property type="entry name" value="Short-chain dehydrogenase reductase"/>
    <property type="match status" value="1"/>
</dbReference>
<name>A0A0H5NWN8_NOCFR</name>
<evidence type="ECO:0000313" key="5">
    <source>
        <dbReference type="Proteomes" id="UP000057820"/>
    </source>
</evidence>
<protein>
    <submittedName>
        <fullName evidence="4">Putative short-chain type dehydrogenase/reductase Rv0148</fullName>
        <ecNumber evidence="4">1.1.1.-</ecNumber>
    </submittedName>
</protein>
<sequence length="301" mass="31119">MATLDFSDRVVIVTGAGRGIGRANALLLAERGAAVVVGDLGARIDGSGVEGDDPAAAVVAEITAAGGTAVACHADVATEEGARSLVDAAVSSFGRIDALVNNAGIVRAAPFREVPDEEYQRHLDVHYLGPMRLCRAAWPHLLEAEAPRVVNTISQAMLGNPGMSHYGGSKGALFGLTRNLALEGLEAGIKVNAIAPGASTRMLEAAADTLTPEIMAYMRSSMLPEHIAPVVAYLVHPDCQVTGEVFNVAGGIVNRLALVNTVGIHDPALTVEAVAEQFDQIMAITPQAVPQVVAPAQLPVS</sequence>
<dbReference type="KEGG" id="nfr:ERS450000_00664"/>
<dbReference type="PANTHER" id="PTHR45024">
    <property type="entry name" value="DEHYDROGENASES, SHORT CHAIN"/>
    <property type="match status" value="1"/>
</dbReference>
<comment type="similarity">
    <text evidence="1 3">Belongs to the short-chain dehydrogenases/reductases (SDR) family.</text>
</comment>
<evidence type="ECO:0000313" key="4">
    <source>
        <dbReference type="EMBL" id="CRY74426.1"/>
    </source>
</evidence>
<dbReference type="PRINTS" id="PR00080">
    <property type="entry name" value="SDRFAMILY"/>
</dbReference>
<organism evidence="4 5">
    <name type="scientific">Nocardia farcinica</name>
    <dbReference type="NCBI Taxonomy" id="37329"/>
    <lineage>
        <taxon>Bacteria</taxon>
        <taxon>Bacillati</taxon>
        <taxon>Actinomycetota</taxon>
        <taxon>Actinomycetes</taxon>
        <taxon>Mycobacteriales</taxon>
        <taxon>Nocardiaceae</taxon>
        <taxon>Nocardia</taxon>
    </lineage>
</organism>
<keyword evidence="2 4" id="KW-0560">Oxidoreductase</keyword>
<dbReference type="PANTHER" id="PTHR45024:SF2">
    <property type="entry name" value="SCP2 DOMAIN-CONTAINING PROTEIN"/>
    <property type="match status" value="1"/>
</dbReference>
<dbReference type="RefSeq" id="WP_011209921.1">
    <property type="nucleotide sequence ID" value="NZ_CP031418.1"/>
</dbReference>
<dbReference type="PROSITE" id="PS00061">
    <property type="entry name" value="ADH_SHORT"/>
    <property type="match status" value="1"/>
</dbReference>
<dbReference type="Pfam" id="PF00106">
    <property type="entry name" value="adh_short"/>
    <property type="match status" value="1"/>
</dbReference>
<evidence type="ECO:0000256" key="3">
    <source>
        <dbReference type="RuleBase" id="RU000363"/>
    </source>
</evidence>
<dbReference type="InterPro" id="IPR020904">
    <property type="entry name" value="Sc_DH/Rdtase_CS"/>
</dbReference>
<dbReference type="InterPro" id="IPR002347">
    <property type="entry name" value="SDR_fam"/>
</dbReference>
<dbReference type="EMBL" id="LN868938">
    <property type="protein sequence ID" value="CRY74426.1"/>
    <property type="molecule type" value="Genomic_DNA"/>
</dbReference>
<dbReference type="OMA" id="KGTFTVF"/>
<reference evidence="5" key="1">
    <citation type="submission" date="2015-03" db="EMBL/GenBank/DDBJ databases">
        <authorList>
            <consortium name="Pathogen Informatics"/>
        </authorList>
    </citation>
    <scope>NUCLEOTIDE SEQUENCE [LARGE SCALE GENOMIC DNA]</scope>
    <source>
        <strain evidence="5">NCTC11134</strain>
    </source>
</reference>
<gene>
    <name evidence="4" type="ORF">ERS450000_00664</name>
</gene>
<dbReference type="PRINTS" id="PR00081">
    <property type="entry name" value="GDHRDH"/>
</dbReference>
<dbReference type="SUPFAM" id="SSF51735">
    <property type="entry name" value="NAD(P)-binding Rossmann-fold domains"/>
    <property type="match status" value="1"/>
</dbReference>
<evidence type="ECO:0000256" key="1">
    <source>
        <dbReference type="ARBA" id="ARBA00006484"/>
    </source>
</evidence>
<dbReference type="EC" id="1.1.1.-" evidence="4"/>
<dbReference type="GO" id="GO:0016491">
    <property type="term" value="F:oxidoreductase activity"/>
    <property type="evidence" value="ECO:0007669"/>
    <property type="project" value="UniProtKB-KW"/>
</dbReference>
<dbReference type="Gene3D" id="3.40.50.720">
    <property type="entry name" value="NAD(P)-binding Rossmann-like Domain"/>
    <property type="match status" value="1"/>
</dbReference>
<dbReference type="AlphaFoldDB" id="A0A0H5NWN8"/>
<dbReference type="InterPro" id="IPR051687">
    <property type="entry name" value="Peroxisomal_Beta-Oxidation"/>
</dbReference>
<dbReference type="Proteomes" id="UP000057820">
    <property type="component" value="Chromosome 1"/>
</dbReference>
<evidence type="ECO:0000256" key="2">
    <source>
        <dbReference type="ARBA" id="ARBA00023002"/>
    </source>
</evidence>
<accession>A0A0H5NWN8</accession>
<dbReference type="GeneID" id="61134096"/>
<dbReference type="InterPro" id="IPR036291">
    <property type="entry name" value="NAD(P)-bd_dom_sf"/>
</dbReference>